<reference evidence="1 2" key="1">
    <citation type="submission" date="2016-10" db="EMBL/GenBank/DDBJ databases">
        <authorList>
            <person name="de Groot N.N."/>
        </authorList>
    </citation>
    <scope>NUCLEOTIDE SEQUENCE [LARGE SCALE GENOMIC DNA]</scope>
    <source>
        <strain evidence="1 2">CGMCC 1.7727</strain>
    </source>
</reference>
<dbReference type="STRING" id="531814.SAMN04487944_1219"/>
<dbReference type="EMBL" id="FOGL01000021">
    <property type="protein sequence ID" value="SES15929.1"/>
    <property type="molecule type" value="Genomic_DNA"/>
</dbReference>
<dbReference type="OrthoDB" id="9795666at2"/>
<sequence>MRGISLPFYFTDKRRLKEFVKKHKKDVYQLCFLITGDAGAAEKIAMDIFTQLYRDYPSREWNPQVLYENVKNYVGNSLLVKRVEVRERSHDAIMMLPVHDRLILGLASVSSLSIDEISSIFQVSRQHVTKSLYQSREFLLKQNKKQRLKLLS</sequence>
<evidence type="ECO:0000313" key="2">
    <source>
        <dbReference type="Proteomes" id="UP000199687"/>
    </source>
</evidence>
<name>A0A1H9V2X6_9BACI</name>
<keyword evidence="1" id="KW-0240">DNA-directed RNA polymerase</keyword>
<protein>
    <submittedName>
        <fullName evidence="1">DNA-directed RNA polymerase specialized sigma subunit, sigma24 family</fullName>
    </submittedName>
</protein>
<dbReference type="SUPFAM" id="SSF88659">
    <property type="entry name" value="Sigma3 and sigma4 domains of RNA polymerase sigma factors"/>
    <property type="match status" value="1"/>
</dbReference>
<keyword evidence="2" id="KW-1185">Reference proteome</keyword>
<dbReference type="InterPro" id="IPR036388">
    <property type="entry name" value="WH-like_DNA-bd_sf"/>
</dbReference>
<dbReference type="Gene3D" id="1.10.10.10">
    <property type="entry name" value="Winged helix-like DNA-binding domain superfamily/Winged helix DNA-binding domain"/>
    <property type="match status" value="1"/>
</dbReference>
<dbReference type="Gene3D" id="1.10.1740.10">
    <property type="match status" value="1"/>
</dbReference>
<gene>
    <name evidence="1" type="ORF">SAMN04487944_1219</name>
</gene>
<organism evidence="1 2">
    <name type="scientific">Gracilibacillus ureilyticus</name>
    <dbReference type="NCBI Taxonomy" id="531814"/>
    <lineage>
        <taxon>Bacteria</taxon>
        <taxon>Bacillati</taxon>
        <taxon>Bacillota</taxon>
        <taxon>Bacilli</taxon>
        <taxon>Bacillales</taxon>
        <taxon>Bacillaceae</taxon>
        <taxon>Gracilibacillus</taxon>
    </lineage>
</organism>
<keyword evidence="1" id="KW-0804">Transcription</keyword>
<accession>A0A1H9V2X6</accession>
<dbReference type="InterPro" id="IPR013324">
    <property type="entry name" value="RNA_pol_sigma_r3/r4-like"/>
</dbReference>
<dbReference type="AlphaFoldDB" id="A0A1H9V2X6"/>
<proteinExistence type="predicted"/>
<evidence type="ECO:0000313" key="1">
    <source>
        <dbReference type="EMBL" id="SES15929.1"/>
    </source>
</evidence>
<dbReference type="RefSeq" id="WP_089743310.1">
    <property type="nucleotide sequence ID" value="NZ_FOGL01000021.1"/>
</dbReference>
<dbReference type="GO" id="GO:0000428">
    <property type="term" value="C:DNA-directed RNA polymerase complex"/>
    <property type="evidence" value="ECO:0007669"/>
    <property type="project" value="UniProtKB-KW"/>
</dbReference>
<dbReference type="Proteomes" id="UP000199687">
    <property type="component" value="Unassembled WGS sequence"/>
</dbReference>